<protein>
    <submittedName>
        <fullName evidence="1">Uncharacterized protein</fullName>
    </submittedName>
</protein>
<reference evidence="1 2" key="1">
    <citation type="submission" date="2014-09" db="EMBL/GenBank/DDBJ databases">
        <title>Lactobacillus mucosae CRL573 Genome Sequencing.</title>
        <authorList>
            <person name="Bleckwedel J."/>
            <person name="Teran L.C."/>
            <person name="Bonacina J."/>
            <person name="Saavedra L."/>
            <person name="Mozzi F.B."/>
            <person name="Raya R.R."/>
        </authorList>
    </citation>
    <scope>NUCLEOTIDE SEQUENCE [LARGE SCALE GENOMIC DNA]</scope>
    <source>
        <strain evidence="1 2">CRL573</strain>
    </source>
</reference>
<evidence type="ECO:0000313" key="1">
    <source>
        <dbReference type="EMBL" id="KGL67092.1"/>
    </source>
</evidence>
<name>A0A099YCH0_LIMMU</name>
<organism evidence="1 2">
    <name type="scientific">Limosilactobacillus mucosae</name>
    <name type="common">Lactobacillus mucosae</name>
    <dbReference type="NCBI Taxonomy" id="97478"/>
    <lineage>
        <taxon>Bacteria</taxon>
        <taxon>Bacillati</taxon>
        <taxon>Bacillota</taxon>
        <taxon>Bacilli</taxon>
        <taxon>Lactobacillales</taxon>
        <taxon>Lactobacillaceae</taxon>
        <taxon>Limosilactobacillus</taxon>
    </lineage>
</organism>
<dbReference type="EMBL" id="JROC01000028">
    <property type="protein sequence ID" value="KGL67092.1"/>
    <property type="molecule type" value="Genomic_DNA"/>
</dbReference>
<evidence type="ECO:0000313" key="2">
    <source>
        <dbReference type="Proteomes" id="UP000030001"/>
    </source>
</evidence>
<gene>
    <name evidence="1" type="ORF">LX03_03860</name>
</gene>
<dbReference type="AlphaFoldDB" id="A0A099YCH0"/>
<proteinExistence type="predicted"/>
<comment type="caution">
    <text evidence="1">The sequence shown here is derived from an EMBL/GenBank/DDBJ whole genome shotgun (WGS) entry which is preliminary data.</text>
</comment>
<dbReference type="Proteomes" id="UP000030001">
    <property type="component" value="Unassembled WGS sequence"/>
</dbReference>
<sequence length="73" mass="8576">MNQKDIDAIIDKNIQESSEYWNKENFEKRIAPYLTNGSIDIHSAMDFMQKQSADYCQRFVRNVLSDLLVDSDK</sequence>
<accession>A0A099YCH0</accession>